<evidence type="ECO:0000313" key="3">
    <source>
        <dbReference type="EMBL" id="QIP17214.1"/>
    </source>
</evidence>
<dbReference type="AlphaFoldDB" id="A0A6G9AXV3"/>
<reference evidence="3 4" key="1">
    <citation type="submission" date="2020-03" db="EMBL/GenBank/DDBJ databases">
        <authorList>
            <person name="Kim M.K."/>
        </authorList>
    </citation>
    <scope>NUCLEOTIDE SEQUENCE [LARGE SCALE GENOMIC DNA]</scope>
    <source>
        <strain evidence="3 4">BT328</strain>
    </source>
</reference>
<dbReference type="InterPro" id="IPR001322">
    <property type="entry name" value="Lamin_tail_dom"/>
</dbReference>
<evidence type="ECO:0000313" key="4">
    <source>
        <dbReference type="Proteomes" id="UP000501802"/>
    </source>
</evidence>
<organism evidence="3 4">
    <name type="scientific">Spirosoma aureum</name>
    <dbReference type="NCBI Taxonomy" id="2692134"/>
    <lineage>
        <taxon>Bacteria</taxon>
        <taxon>Pseudomonadati</taxon>
        <taxon>Bacteroidota</taxon>
        <taxon>Cytophagia</taxon>
        <taxon>Cytophagales</taxon>
        <taxon>Cytophagaceae</taxon>
        <taxon>Spirosoma</taxon>
    </lineage>
</organism>
<name>A0A6G9AXV3_9BACT</name>
<accession>A0A6G9AXV3</accession>
<dbReference type="EMBL" id="CP050063">
    <property type="protein sequence ID" value="QIP17214.1"/>
    <property type="molecule type" value="Genomic_DNA"/>
</dbReference>
<dbReference type="InterPro" id="IPR026444">
    <property type="entry name" value="Secre_tail"/>
</dbReference>
<feature type="signal peptide" evidence="1">
    <location>
        <begin position="1"/>
        <end position="24"/>
    </location>
</feature>
<feature type="chain" id="PRO_5026318846" evidence="1">
    <location>
        <begin position="25"/>
        <end position="1165"/>
    </location>
</feature>
<dbReference type="PROSITE" id="PS51841">
    <property type="entry name" value="LTD"/>
    <property type="match status" value="1"/>
</dbReference>
<gene>
    <name evidence="3" type="ORF">G8759_33530</name>
</gene>
<dbReference type="RefSeq" id="WP_167217849.1">
    <property type="nucleotide sequence ID" value="NZ_CP050063.1"/>
</dbReference>
<keyword evidence="4" id="KW-1185">Reference proteome</keyword>
<dbReference type="NCBIfam" id="TIGR04183">
    <property type="entry name" value="Por_Secre_tail"/>
    <property type="match status" value="1"/>
</dbReference>
<evidence type="ECO:0000259" key="2">
    <source>
        <dbReference type="PROSITE" id="PS51841"/>
    </source>
</evidence>
<dbReference type="InterPro" id="IPR036415">
    <property type="entry name" value="Lamin_tail_dom_sf"/>
</dbReference>
<keyword evidence="1" id="KW-0732">Signal</keyword>
<sequence>MHHFSLQSLAITLLWLASALPLKAGTPVLITAKGPTKLSHFAPVSIGAGKVTGGQIRITEYMYDGAPGEYIEITNVGDAAIDLTGWSFDDSSRQPGSFSLSSLGILQPNESAIITEVTPAVFRTTWYLPSTVKVAGGNSQNLGRSDEINIYDDSNTLVDRLTYNDQSMPPTIRTQNTSGWAERVNLGANTISTWKLSTANDAQNSYLSATGNLGNPGGYLIPLPRVKVVESGGTTIVAEGGATDTYSIVLNNQPTAAVTIAISPNSQLSTNPTSLTFTTANWNTAQTVTVTAVDDAVVEGVHSGTVTHNTSSSDPAYNGIATNSVSATITDNDISATAPPTIQESTVSTLLNLPTASPGYVSGVINDPTDPASTLGIDFTIGDTDTPVGSLTVTASSNTTSVVANANVSLTGSGASRNLKITPTGVGFATISVLVSDGSNTATYSINYAASASSVNPGSTRFHSGTSDASTAMVLDASTMLVADDENQVLRLYDRTKSGLPSTGFDFTAQLGLTDISGSTPREVDLEASTRVGKRIYWVGSESNADGGGFRPNRNRVFATDLSGSGSASTLTYAGRYDFLKDDILNWDATNGHGKGANYYGLVASANSAVDSKQSAGYNIEGVEMAPDNSTAYLAFRAPQILPASRTKALIVPVTNFTNLITVSGGGTAGSATFGAPIEMDLGGRGIREIRKNANNQYIIIAGAAGNEGPAPNDFRLYTWTGNPAEAPVLRNTDLSALNANGSFESILDVPNPLTEASQIQLLVDNGDAIYYNDGTIAKDLSQNNFKKFRSELVPLGASSTQPLAITVVSYDCFTGAITFGKLGGDPNKIVEYRAIGVTDWTTNPTAKLDAEARTASDLNSINIRARYVGEPASEVTYLWSRPAPCTQPISTTVLSITVVSYDCFSGAITFGKLSSDPNKTVEYMAIGITGWATNPQAKLDAEARTANDLNSINILARYVNDPQSQVSYLWTRPAPCDQPISTPALSITVTSYDCSTGAITFGKLSSDPNKTVEYRAIGITDWTTNPQAKLDAEARTANDLNGINITARYVGEPASEVSYFWTRPAPCNGARLGVTAFESARELKIVLLGNPTSTERILVEVHGAEAQPLRLVIRDVQGKQISEQIVERAGAIEQQTLGLGQTSGLYLLQVTTPARSQTAKIIRQ</sequence>
<feature type="domain" description="LTD" evidence="2">
    <location>
        <begin position="37"/>
        <end position="165"/>
    </location>
</feature>
<dbReference type="SUPFAM" id="SSF74853">
    <property type="entry name" value="Lamin A/C globular tail domain"/>
    <property type="match status" value="1"/>
</dbReference>
<protein>
    <submittedName>
        <fullName evidence="3">T9SS type A sorting domain-containing protein</fullName>
    </submittedName>
</protein>
<evidence type="ECO:0000256" key="1">
    <source>
        <dbReference type="SAM" id="SignalP"/>
    </source>
</evidence>
<proteinExistence type="predicted"/>
<dbReference type="KEGG" id="spib:G8759_33530"/>
<dbReference type="Pfam" id="PF00932">
    <property type="entry name" value="LTD"/>
    <property type="match status" value="1"/>
</dbReference>
<dbReference type="Gene3D" id="2.60.40.1260">
    <property type="entry name" value="Lamin Tail domain"/>
    <property type="match status" value="1"/>
</dbReference>
<dbReference type="Proteomes" id="UP000501802">
    <property type="component" value="Chromosome"/>
</dbReference>